<dbReference type="EMBL" id="ML769526">
    <property type="protein sequence ID" value="KAE9395697.1"/>
    <property type="molecule type" value="Genomic_DNA"/>
</dbReference>
<dbReference type="AlphaFoldDB" id="A0A6A4HEN8"/>
<evidence type="ECO:0000313" key="2">
    <source>
        <dbReference type="Proteomes" id="UP000799118"/>
    </source>
</evidence>
<dbReference type="Proteomes" id="UP000799118">
    <property type="component" value="Unassembled WGS sequence"/>
</dbReference>
<protein>
    <recommendedName>
        <fullName evidence="3">Ubiquitin-like protease family profile domain-containing protein</fullName>
    </recommendedName>
</protein>
<keyword evidence="2" id="KW-1185">Reference proteome</keyword>
<gene>
    <name evidence="1" type="ORF">BT96DRAFT_942220</name>
</gene>
<proteinExistence type="predicted"/>
<reference evidence="1" key="1">
    <citation type="journal article" date="2019" name="Environ. Microbiol.">
        <title>Fungal ecological strategies reflected in gene transcription - a case study of two litter decomposers.</title>
        <authorList>
            <person name="Barbi F."/>
            <person name="Kohler A."/>
            <person name="Barry K."/>
            <person name="Baskaran P."/>
            <person name="Daum C."/>
            <person name="Fauchery L."/>
            <person name="Ihrmark K."/>
            <person name="Kuo A."/>
            <person name="LaButti K."/>
            <person name="Lipzen A."/>
            <person name="Morin E."/>
            <person name="Grigoriev I.V."/>
            <person name="Henrissat B."/>
            <person name="Lindahl B."/>
            <person name="Martin F."/>
        </authorList>
    </citation>
    <scope>NUCLEOTIDE SEQUENCE</scope>
    <source>
        <strain evidence="1">JB14</strain>
    </source>
</reference>
<dbReference type="SUPFAM" id="SSF54001">
    <property type="entry name" value="Cysteine proteinases"/>
    <property type="match status" value="1"/>
</dbReference>
<accession>A0A6A4HEN8</accession>
<name>A0A6A4HEN8_9AGAR</name>
<dbReference type="InterPro" id="IPR038765">
    <property type="entry name" value="Papain-like_cys_pep_sf"/>
</dbReference>
<evidence type="ECO:0000313" key="1">
    <source>
        <dbReference type="EMBL" id="KAE9395697.1"/>
    </source>
</evidence>
<dbReference type="OrthoDB" id="2979847at2759"/>
<dbReference type="Gene3D" id="3.40.395.10">
    <property type="entry name" value="Adenoviral Proteinase, Chain A"/>
    <property type="match status" value="1"/>
</dbReference>
<evidence type="ECO:0008006" key="3">
    <source>
        <dbReference type="Google" id="ProtNLM"/>
    </source>
</evidence>
<organism evidence="1 2">
    <name type="scientific">Gymnopus androsaceus JB14</name>
    <dbReference type="NCBI Taxonomy" id="1447944"/>
    <lineage>
        <taxon>Eukaryota</taxon>
        <taxon>Fungi</taxon>
        <taxon>Dikarya</taxon>
        <taxon>Basidiomycota</taxon>
        <taxon>Agaricomycotina</taxon>
        <taxon>Agaricomycetes</taxon>
        <taxon>Agaricomycetidae</taxon>
        <taxon>Agaricales</taxon>
        <taxon>Marasmiineae</taxon>
        <taxon>Omphalotaceae</taxon>
        <taxon>Gymnopus</taxon>
    </lineage>
</organism>
<sequence>MLSKYTPPPEPTAIHAPNASMKVKDFLTIHVPGAAPYTQSTSKIEDYLSPLDPNLHDIHKLLELGSPPVSILENLLENALESQSRSVLCPHVTGLSSARCPLFMLAHWKELAAIRSRQNTWRQSLASLFTTASTVKDADLVEIAHQAESAISELEWGGRVQVVFPSTETAILASYCTKEWLSDNHMSFRQNLCTEKVVFCDSFFLELVCRAYNAREEYLTDIKLYGWLHQAAQKLVTGENAELATFANPGGVHWTPVVLNFMKKSITYADSFAPGQRAEMEPRLKEALEWWTFLHTGEEFTY</sequence>